<accession>A0ABY7E3X9</accession>
<feature type="transmembrane region" description="Helical" evidence="7">
    <location>
        <begin position="240"/>
        <end position="260"/>
    </location>
</feature>
<dbReference type="InterPro" id="IPR004710">
    <property type="entry name" value="Bilac:Na_transpt"/>
</dbReference>
<feature type="transmembrane region" description="Helical" evidence="7">
    <location>
        <begin position="208"/>
        <end position="228"/>
    </location>
</feature>
<keyword evidence="3 7" id="KW-0812">Transmembrane</keyword>
<keyword evidence="5 7" id="KW-1133">Transmembrane helix</keyword>
<feature type="transmembrane region" description="Helical" evidence="7">
    <location>
        <begin position="82"/>
        <end position="101"/>
    </location>
</feature>
<keyword evidence="4" id="KW-0769">Symport</keyword>
<evidence type="ECO:0000313" key="9">
    <source>
        <dbReference type="Proteomes" id="UP001164746"/>
    </source>
</evidence>
<dbReference type="PANTHER" id="PTHR10361:SF28">
    <property type="entry name" value="P3 PROTEIN-RELATED"/>
    <property type="match status" value="1"/>
</dbReference>
<evidence type="ECO:0000256" key="2">
    <source>
        <dbReference type="ARBA" id="ARBA00006528"/>
    </source>
</evidence>
<evidence type="ECO:0000256" key="3">
    <source>
        <dbReference type="ARBA" id="ARBA00022692"/>
    </source>
</evidence>
<dbReference type="EMBL" id="CP111015">
    <property type="protein sequence ID" value="WAR03211.1"/>
    <property type="molecule type" value="Genomic_DNA"/>
</dbReference>
<feature type="transmembrane region" description="Helical" evidence="7">
    <location>
        <begin position="47"/>
        <end position="70"/>
    </location>
</feature>
<feature type="transmembrane region" description="Helical" evidence="7">
    <location>
        <begin position="175"/>
        <end position="196"/>
    </location>
</feature>
<dbReference type="InterPro" id="IPR002657">
    <property type="entry name" value="BilAc:Na_symport/Acr3"/>
</dbReference>
<proteinExistence type="inferred from homology"/>
<organism evidence="8 9">
    <name type="scientific">Mya arenaria</name>
    <name type="common">Soft-shell clam</name>
    <dbReference type="NCBI Taxonomy" id="6604"/>
    <lineage>
        <taxon>Eukaryota</taxon>
        <taxon>Metazoa</taxon>
        <taxon>Spiralia</taxon>
        <taxon>Lophotrochozoa</taxon>
        <taxon>Mollusca</taxon>
        <taxon>Bivalvia</taxon>
        <taxon>Autobranchia</taxon>
        <taxon>Heteroconchia</taxon>
        <taxon>Euheterodonta</taxon>
        <taxon>Imparidentia</taxon>
        <taxon>Neoheterodontei</taxon>
        <taxon>Myida</taxon>
        <taxon>Myoidea</taxon>
        <taxon>Myidae</taxon>
        <taxon>Mya</taxon>
    </lineage>
</organism>
<dbReference type="Pfam" id="PF01758">
    <property type="entry name" value="SBF"/>
    <property type="match status" value="1"/>
</dbReference>
<dbReference type="PANTHER" id="PTHR10361">
    <property type="entry name" value="SODIUM-BILE ACID COTRANSPORTER"/>
    <property type="match status" value="1"/>
</dbReference>
<comment type="subcellular location">
    <subcellularLocation>
        <location evidence="1">Membrane</location>
        <topology evidence="1">Multi-pass membrane protein</topology>
    </subcellularLocation>
</comment>
<dbReference type="InterPro" id="IPR038770">
    <property type="entry name" value="Na+/solute_symporter_sf"/>
</dbReference>
<name>A0ABY7E3X9_MYAAR</name>
<keyword evidence="4" id="KW-0813">Transport</keyword>
<reference evidence="8" key="1">
    <citation type="submission" date="2022-11" db="EMBL/GenBank/DDBJ databases">
        <title>Centuries of genome instability and evolution in soft-shell clam transmissible cancer (bioRxiv).</title>
        <authorList>
            <person name="Hart S.F.M."/>
            <person name="Yonemitsu M.A."/>
            <person name="Giersch R.M."/>
            <person name="Beal B.F."/>
            <person name="Arriagada G."/>
            <person name="Davis B.W."/>
            <person name="Ostrander E.A."/>
            <person name="Goff S.P."/>
            <person name="Metzger M.J."/>
        </authorList>
    </citation>
    <scope>NUCLEOTIDE SEQUENCE</scope>
    <source>
        <strain evidence="8">MELC-2E11</strain>
        <tissue evidence="8">Siphon/mantle</tissue>
    </source>
</reference>
<dbReference type="Proteomes" id="UP001164746">
    <property type="component" value="Chromosome 4"/>
</dbReference>
<evidence type="ECO:0000256" key="4">
    <source>
        <dbReference type="ARBA" id="ARBA00022847"/>
    </source>
</evidence>
<evidence type="ECO:0000256" key="1">
    <source>
        <dbReference type="ARBA" id="ARBA00004141"/>
    </source>
</evidence>
<sequence length="399" mass="44154">MSSHDFRRSVILEDTSRMNATSTATTPHPSNNAEGPLADSTMTKLQVIMDALLITLTVLLMLSFGCSLHIKHIKDHFSRPIGVVLGVLLHFIVLPYMFYALDQVMMLDRYDEMSLTVLATCPAGGVSNLYVYYADGDLALGVIVTAASTVLGLAFMPLNMWLFSRAWDGGPVLPYIQTFISLVTILVPVATGMIVLRFSQSAAKWVSILGSITATVMIVGTVGLSSYMYPQMYLSSWKTWFIAAAFAPLAFITGYLLSLLMRLPADTRRTMGITTSAKSMALCLTIIAVSFQSSDYIRYLVFPELHSIILMVELALYCLGYRFYRWCNGKYVMSSELPTDVSALDTQLSSSDCEEPTQITTIEDLNVTINRRMSDSHALAASYPPIVTSEYKSELRMNL</sequence>
<evidence type="ECO:0000256" key="7">
    <source>
        <dbReference type="SAM" id="Phobius"/>
    </source>
</evidence>
<feature type="transmembrane region" description="Helical" evidence="7">
    <location>
        <begin position="138"/>
        <end position="163"/>
    </location>
</feature>
<keyword evidence="9" id="KW-1185">Reference proteome</keyword>
<feature type="transmembrane region" description="Helical" evidence="7">
    <location>
        <begin position="113"/>
        <end position="131"/>
    </location>
</feature>
<protein>
    <submittedName>
        <fullName evidence="8">NTCP2-like protein</fullName>
    </submittedName>
</protein>
<keyword evidence="6 7" id="KW-0472">Membrane</keyword>
<feature type="transmembrane region" description="Helical" evidence="7">
    <location>
        <begin position="305"/>
        <end position="324"/>
    </location>
</feature>
<gene>
    <name evidence="8" type="ORF">MAR_009769</name>
</gene>
<evidence type="ECO:0000313" key="8">
    <source>
        <dbReference type="EMBL" id="WAR03211.1"/>
    </source>
</evidence>
<comment type="similarity">
    <text evidence="2">Belongs to the bile acid:sodium symporter (BASS) (TC 2.A.28) family.</text>
</comment>
<evidence type="ECO:0000256" key="6">
    <source>
        <dbReference type="ARBA" id="ARBA00023136"/>
    </source>
</evidence>
<feature type="transmembrane region" description="Helical" evidence="7">
    <location>
        <begin position="281"/>
        <end position="299"/>
    </location>
</feature>
<dbReference type="Gene3D" id="1.20.1530.20">
    <property type="match status" value="1"/>
</dbReference>
<evidence type="ECO:0000256" key="5">
    <source>
        <dbReference type="ARBA" id="ARBA00022989"/>
    </source>
</evidence>